<evidence type="ECO:0000313" key="1">
    <source>
        <dbReference type="EMBL" id="GDY30303.1"/>
    </source>
</evidence>
<dbReference type="InterPro" id="IPR025447">
    <property type="entry name" value="DUF4192"/>
</dbReference>
<name>A0A4D4J8V8_9PSEU</name>
<evidence type="ECO:0008006" key="3">
    <source>
        <dbReference type="Google" id="ProtNLM"/>
    </source>
</evidence>
<keyword evidence="2" id="KW-1185">Reference proteome</keyword>
<dbReference type="Pfam" id="PF13830">
    <property type="entry name" value="DUF4192"/>
    <property type="match status" value="1"/>
</dbReference>
<comment type="caution">
    <text evidence="1">The sequence shown here is derived from an EMBL/GenBank/DDBJ whole genome shotgun (WGS) entry which is preliminary data.</text>
</comment>
<dbReference type="Proteomes" id="UP000298860">
    <property type="component" value="Unassembled WGS sequence"/>
</dbReference>
<reference evidence="2" key="1">
    <citation type="submission" date="2019-04" db="EMBL/GenBank/DDBJ databases">
        <title>Draft genome sequence of Pseudonocardiaceae bacterium SL3-2-4.</title>
        <authorList>
            <person name="Ningsih F."/>
            <person name="Yokota A."/>
            <person name="Sakai Y."/>
            <person name="Nanatani K."/>
            <person name="Yabe S."/>
            <person name="Oetari A."/>
            <person name="Sjamsuridzal W."/>
        </authorList>
    </citation>
    <scope>NUCLEOTIDE SEQUENCE [LARGE SCALE GENOMIC DNA]</scope>
    <source>
        <strain evidence="2">SL3-2-4</strain>
    </source>
</reference>
<dbReference type="AlphaFoldDB" id="A0A4D4J8V8"/>
<organism evidence="1 2">
    <name type="scientific">Gandjariella thermophila</name>
    <dbReference type="NCBI Taxonomy" id="1931992"/>
    <lineage>
        <taxon>Bacteria</taxon>
        <taxon>Bacillati</taxon>
        <taxon>Actinomycetota</taxon>
        <taxon>Actinomycetes</taxon>
        <taxon>Pseudonocardiales</taxon>
        <taxon>Pseudonocardiaceae</taxon>
        <taxon>Gandjariella</taxon>
    </lineage>
</organism>
<dbReference type="RefSeq" id="WP_137813441.1">
    <property type="nucleotide sequence ID" value="NZ_BJFL01000007.1"/>
</dbReference>
<dbReference type="OrthoDB" id="3264463at2"/>
<evidence type="ECO:0000313" key="2">
    <source>
        <dbReference type="Proteomes" id="UP000298860"/>
    </source>
</evidence>
<proteinExistence type="predicted"/>
<protein>
    <recommendedName>
        <fullName evidence="3">DUF4192 domain-containing protein</fullName>
    </recommendedName>
</protein>
<sequence length="350" mass="36267">MTTPLRPSIRLRDAGDLIAAVPHLLGFHPIDSLVLVILHGEEAHRVGLTLRTDLPPREHHAEVVSQLLLPVDRLDATGAWLAVIGGGTADPPDLPHQDLVDLTGRALTARGIPVVHAAWVAATVAGAAWACYHPDRCCTGQVPDPASSPLAAATALAGAVTYASREELAAQLAPVDGLALARRSARLELAAEAAELDRRLAGPAAVVRDLVAVHQAITDMASGRLVLGDEEVVRLAVALADHRVRDACLATADGPHAAAAEQLWLALTRGTPVPERAEPATLLAFAAYLRGDGALAGIALDTAEAAHPGHRLAGLLRRALDAGLPPARLAVLAADAAADAERLIEAGESR</sequence>
<gene>
    <name evidence="1" type="ORF">GTS_19360</name>
</gene>
<dbReference type="EMBL" id="BJFL01000007">
    <property type="protein sequence ID" value="GDY30303.1"/>
    <property type="molecule type" value="Genomic_DNA"/>
</dbReference>
<accession>A0A4D4J8V8</accession>